<keyword evidence="3" id="KW-1185">Reference proteome</keyword>
<feature type="signal peptide" evidence="1">
    <location>
        <begin position="1"/>
        <end position="24"/>
    </location>
</feature>
<evidence type="ECO:0000256" key="1">
    <source>
        <dbReference type="SAM" id="SignalP"/>
    </source>
</evidence>
<name>A0A2G8LE00_STIJA</name>
<feature type="chain" id="PRO_5013741967" evidence="1">
    <location>
        <begin position="25"/>
        <end position="122"/>
    </location>
</feature>
<reference evidence="2 3" key="1">
    <citation type="journal article" date="2017" name="PLoS Biol.">
        <title>The sea cucumber genome provides insights into morphological evolution and visceral regeneration.</title>
        <authorList>
            <person name="Zhang X."/>
            <person name="Sun L."/>
            <person name="Yuan J."/>
            <person name="Sun Y."/>
            <person name="Gao Y."/>
            <person name="Zhang L."/>
            <person name="Li S."/>
            <person name="Dai H."/>
            <person name="Hamel J.F."/>
            <person name="Liu C."/>
            <person name="Yu Y."/>
            <person name="Liu S."/>
            <person name="Lin W."/>
            <person name="Guo K."/>
            <person name="Jin S."/>
            <person name="Xu P."/>
            <person name="Storey K.B."/>
            <person name="Huan P."/>
            <person name="Zhang T."/>
            <person name="Zhou Y."/>
            <person name="Zhang J."/>
            <person name="Lin C."/>
            <person name="Li X."/>
            <person name="Xing L."/>
            <person name="Huo D."/>
            <person name="Sun M."/>
            <person name="Wang L."/>
            <person name="Mercier A."/>
            <person name="Li F."/>
            <person name="Yang H."/>
            <person name="Xiang J."/>
        </authorList>
    </citation>
    <scope>NUCLEOTIDE SEQUENCE [LARGE SCALE GENOMIC DNA]</scope>
    <source>
        <strain evidence="2">Shaxun</strain>
        <tissue evidence="2">Muscle</tissue>
    </source>
</reference>
<accession>A0A2G8LE00</accession>
<keyword evidence="1" id="KW-0732">Signal</keyword>
<dbReference type="AlphaFoldDB" id="A0A2G8LE00"/>
<comment type="caution">
    <text evidence="2">The sequence shown here is derived from an EMBL/GenBank/DDBJ whole genome shotgun (WGS) entry which is preliminary data.</text>
</comment>
<evidence type="ECO:0000313" key="3">
    <source>
        <dbReference type="Proteomes" id="UP000230750"/>
    </source>
</evidence>
<dbReference type="Proteomes" id="UP000230750">
    <property type="component" value="Unassembled WGS sequence"/>
</dbReference>
<protein>
    <submittedName>
        <fullName evidence="2">Uncharacterized protein</fullName>
    </submittedName>
</protein>
<sequence length="122" mass="13588">MAVVLHDLRLISFILLCISSGLLADPRIDLDSGDISPDFVRPHTNVELACNVHDLPGNRLDQDMVIEFQLAHSPIAQCAPTFKNTTSDRFKVRAHAHSTYYQVILTITNITQMKPALTNVGY</sequence>
<evidence type="ECO:0000313" key="2">
    <source>
        <dbReference type="EMBL" id="PIK58506.1"/>
    </source>
</evidence>
<gene>
    <name evidence="2" type="ORF">BSL78_04587</name>
</gene>
<proteinExistence type="predicted"/>
<dbReference type="EMBL" id="MRZV01000111">
    <property type="protein sequence ID" value="PIK58506.1"/>
    <property type="molecule type" value="Genomic_DNA"/>
</dbReference>
<organism evidence="2 3">
    <name type="scientific">Stichopus japonicus</name>
    <name type="common">Sea cucumber</name>
    <dbReference type="NCBI Taxonomy" id="307972"/>
    <lineage>
        <taxon>Eukaryota</taxon>
        <taxon>Metazoa</taxon>
        <taxon>Echinodermata</taxon>
        <taxon>Eleutherozoa</taxon>
        <taxon>Echinozoa</taxon>
        <taxon>Holothuroidea</taxon>
        <taxon>Aspidochirotacea</taxon>
        <taxon>Aspidochirotida</taxon>
        <taxon>Stichopodidae</taxon>
        <taxon>Apostichopus</taxon>
    </lineage>
</organism>